<accession>A0A8H6C5T3</accession>
<dbReference type="Proteomes" id="UP000593566">
    <property type="component" value="Unassembled WGS sequence"/>
</dbReference>
<organism evidence="2 3">
    <name type="scientific">Letharia lupina</name>
    <dbReference type="NCBI Taxonomy" id="560253"/>
    <lineage>
        <taxon>Eukaryota</taxon>
        <taxon>Fungi</taxon>
        <taxon>Dikarya</taxon>
        <taxon>Ascomycota</taxon>
        <taxon>Pezizomycotina</taxon>
        <taxon>Lecanoromycetes</taxon>
        <taxon>OSLEUM clade</taxon>
        <taxon>Lecanoromycetidae</taxon>
        <taxon>Lecanorales</taxon>
        <taxon>Lecanorineae</taxon>
        <taxon>Parmeliaceae</taxon>
        <taxon>Letharia</taxon>
    </lineage>
</organism>
<dbReference type="Pfam" id="PF24864">
    <property type="entry name" value="DUF7730"/>
    <property type="match status" value="1"/>
</dbReference>
<protein>
    <recommendedName>
        <fullName evidence="1">DUF7730 domain-containing protein</fullName>
    </recommendedName>
</protein>
<dbReference type="InterPro" id="IPR038883">
    <property type="entry name" value="AN11006-like"/>
</dbReference>
<reference evidence="2 3" key="1">
    <citation type="journal article" date="2020" name="Genomics">
        <title>Complete, high-quality genomes from long-read metagenomic sequencing of two wolf lichen thalli reveals enigmatic genome architecture.</title>
        <authorList>
            <person name="McKenzie S.K."/>
            <person name="Walston R.F."/>
            <person name="Allen J.L."/>
        </authorList>
    </citation>
    <scope>NUCLEOTIDE SEQUENCE [LARGE SCALE GENOMIC DNA]</scope>
    <source>
        <strain evidence="2">WasteWater1</strain>
    </source>
</reference>
<evidence type="ECO:0000313" key="3">
    <source>
        <dbReference type="Proteomes" id="UP000593566"/>
    </source>
</evidence>
<dbReference type="GeneID" id="59335207"/>
<sequence>MATTAVTTRAYPKRKRAEISYHESSSDEVEVDDEYAASDEKLTARSRKKLKSSHTAVSTKTLPKRNIFPFTSLPAELKNQIYALSLIDPDGIFLISKTKQYRRTIQRSVPYTVNSSGYYRRSRAYRYQPQSLPLNTSPAATIPVLTPNVLLLNRAIYAEAQPILYAGNTFAVEDTTAMHAFLATIGPKNRATLTDLTIKGWGYTKAHKALNHPAFTLLAGAVNLTRLHIDCQIMWGGPKRIAKQLYRDGFHWLEAVGATKGRVDAAIELIEISEGILTTSYGYIRSQSDDVSAEEAMEEFRAALRRMLH</sequence>
<dbReference type="PANTHER" id="PTHR42085">
    <property type="entry name" value="F-BOX DOMAIN-CONTAINING PROTEIN"/>
    <property type="match status" value="1"/>
</dbReference>
<keyword evidence="3" id="KW-1185">Reference proteome</keyword>
<dbReference type="InterPro" id="IPR056632">
    <property type="entry name" value="DUF7730"/>
</dbReference>
<dbReference type="AlphaFoldDB" id="A0A8H6C5T3"/>
<feature type="domain" description="DUF7730" evidence="1">
    <location>
        <begin position="70"/>
        <end position="199"/>
    </location>
</feature>
<dbReference type="RefSeq" id="XP_037146904.1">
    <property type="nucleotide sequence ID" value="XM_037297703.1"/>
</dbReference>
<dbReference type="PANTHER" id="PTHR42085:SF8">
    <property type="entry name" value="F-BOX DOMAIN-CONTAINING PROTEIN"/>
    <property type="match status" value="1"/>
</dbReference>
<gene>
    <name evidence="2" type="ORF">HO133_006807</name>
</gene>
<name>A0A8H6C5T3_9LECA</name>
<comment type="caution">
    <text evidence="2">The sequence shown here is derived from an EMBL/GenBank/DDBJ whole genome shotgun (WGS) entry which is preliminary data.</text>
</comment>
<evidence type="ECO:0000259" key="1">
    <source>
        <dbReference type="Pfam" id="PF24864"/>
    </source>
</evidence>
<dbReference type="EMBL" id="JACCJB010000027">
    <property type="protein sequence ID" value="KAF6217469.1"/>
    <property type="molecule type" value="Genomic_DNA"/>
</dbReference>
<evidence type="ECO:0000313" key="2">
    <source>
        <dbReference type="EMBL" id="KAF6217469.1"/>
    </source>
</evidence>
<proteinExistence type="predicted"/>